<reference evidence="2" key="2">
    <citation type="submission" date="2020-09" db="EMBL/GenBank/DDBJ databases">
        <authorList>
            <person name="Sun Q."/>
            <person name="Ohkuma M."/>
        </authorList>
    </citation>
    <scope>NUCLEOTIDE SEQUENCE</scope>
    <source>
        <strain evidence="2">JCM 17251</strain>
    </source>
</reference>
<dbReference type="EMBL" id="BMOS01000015">
    <property type="protein sequence ID" value="GGN59997.1"/>
    <property type="molecule type" value="Genomic_DNA"/>
</dbReference>
<dbReference type="RefSeq" id="WP_188857633.1">
    <property type="nucleotide sequence ID" value="NZ_BMOS01000015.1"/>
</dbReference>
<dbReference type="Pfam" id="PF22888">
    <property type="entry name" value="FIMAH"/>
    <property type="match status" value="1"/>
</dbReference>
<reference evidence="2" key="1">
    <citation type="journal article" date="2014" name="Int. J. Syst. Evol. Microbiol.">
        <title>Complete genome sequence of Corynebacterium casei LMG S-19264T (=DSM 44701T), isolated from a smear-ripened cheese.</title>
        <authorList>
            <consortium name="US DOE Joint Genome Institute (JGI-PGF)"/>
            <person name="Walter F."/>
            <person name="Albersmeier A."/>
            <person name="Kalinowski J."/>
            <person name="Ruckert C."/>
        </authorList>
    </citation>
    <scope>NUCLEOTIDE SEQUENCE</scope>
    <source>
        <strain evidence="2">JCM 17251</strain>
    </source>
</reference>
<keyword evidence="3" id="KW-1185">Reference proteome</keyword>
<comment type="caution">
    <text evidence="2">The sequence shown here is derived from an EMBL/GenBank/DDBJ whole genome shotgun (WGS) entry which is preliminary data.</text>
</comment>
<accession>A0A918D259</accession>
<dbReference type="InterPro" id="IPR019026">
    <property type="entry name" value="Peptidase_M64_IgA"/>
</dbReference>
<evidence type="ECO:0000313" key="3">
    <source>
        <dbReference type="Proteomes" id="UP000624041"/>
    </source>
</evidence>
<dbReference type="Gene3D" id="3.40.390.10">
    <property type="entry name" value="Collagenase (Catalytic Domain)"/>
    <property type="match status" value="1"/>
</dbReference>
<protein>
    <recommendedName>
        <fullName evidence="1">FIMAH domain-containing protein</fullName>
    </recommendedName>
</protein>
<organism evidence="2 3">
    <name type="scientific">Oceanobacillus indicireducens</name>
    <dbReference type="NCBI Taxonomy" id="1004261"/>
    <lineage>
        <taxon>Bacteria</taxon>
        <taxon>Bacillati</taxon>
        <taxon>Bacillota</taxon>
        <taxon>Bacilli</taxon>
        <taxon>Bacillales</taxon>
        <taxon>Bacillaceae</taxon>
        <taxon>Oceanobacillus</taxon>
    </lineage>
</organism>
<name>A0A918D259_9BACI</name>
<dbReference type="GO" id="GO:0008237">
    <property type="term" value="F:metallopeptidase activity"/>
    <property type="evidence" value="ECO:0007669"/>
    <property type="project" value="InterPro"/>
</dbReference>
<sequence>MALKNQISQKAFFVLLLTAVLILVFGNITEANSTVDEEGELEVGDVNVVPLQITGPAEDRLNLIIFGDGYTAEEMDKYREHVDRNQNVQWSVEPFRSYRNYFNVYMVETPSKDSGISCDPEDGNERRDTVFNLQYANQCPADDLARGVTFGSGGAQARNEIMQDYVAPLLEIPANSQNVQTLTLGNTDTYGGIGGTHATTTGGSPQGPLVSLHELGHSLGDIADEYPYYDRGVPGEAHPDQEPNSFHHTRMTSEEMMENQAKWWRWLGEESEAGGIIRAADPDGYESGQYYNSNVWRPSQHSMMRHTGFYFDQIAREQMTQRITGMRNTGQMPLTSTPQGEIGADEVLAVNTIYPRFHLIEVTWEINGEVVSDTNDSRHLELSKLDVQVGDTVKAIVQDKTEFVRHPNYLDGPRMTQIREWTIGEPQELTEVDIAFTNHSATAYALAFNEIAFVETPNPTDRILNVTWQLNGNVIEDAENSRFLDLSKISLPAGASELSATVTDPNNPDSALETVSWTVDNGLPTAPKELSEAVATLSGGIEHYVYFNEFEMKLNPEDDQPGYVVGELRLNKDGWYNYYGFPDQPEGTPFKFSHSGTDVKELTYGNLGTGGLSIVTFERTFTEEDRGGKFIPGFNTHLIEHRAIDATGNIGNAEEFKATVIPGEKLTCSHSVTEDYEGDLVVTEGQICLENIEVFGDVIIENGASILISNSTINGDIKSEKAESIQLIESVVNGQSYIFETTKDTTLVANTFNGWLILNKNNQLSANEQYGDYGPVLVGNSINGVLGCYGNSSSITDFGAPNSLSLFNIGDCSDADISGATIKQYVEQFDELGTFETEVTKRSLISHLTSIETFEQSGAYDKALKHLEGFEILLNQLYKQGLVVEKAYVVLINEAQQLYEELEK</sequence>
<dbReference type="AlphaFoldDB" id="A0A918D259"/>
<proteinExistence type="predicted"/>
<evidence type="ECO:0000259" key="1">
    <source>
        <dbReference type="Pfam" id="PF22888"/>
    </source>
</evidence>
<dbReference type="Proteomes" id="UP000624041">
    <property type="component" value="Unassembled WGS sequence"/>
</dbReference>
<dbReference type="InterPro" id="IPR024079">
    <property type="entry name" value="MetalloPept_cat_dom_sf"/>
</dbReference>
<feature type="domain" description="FIMAH" evidence="1">
    <location>
        <begin position="821"/>
        <end position="899"/>
    </location>
</feature>
<gene>
    <name evidence="2" type="ORF">GCM10007971_23650</name>
</gene>
<dbReference type="InterPro" id="IPR054470">
    <property type="entry name" value="FIMAH_dom"/>
</dbReference>
<evidence type="ECO:0000313" key="2">
    <source>
        <dbReference type="EMBL" id="GGN59997.1"/>
    </source>
</evidence>
<dbReference type="Pfam" id="PF09471">
    <property type="entry name" value="Peptidase_M64"/>
    <property type="match status" value="1"/>
</dbReference>